<dbReference type="CDD" id="cd10941">
    <property type="entry name" value="CE4_PuuE_HpPgdA_like_2"/>
    <property type="match status" value="1"/>
</dbReference>
<dbReference type="AlphaFoldDB" id="G7QCG4"/>
<dbReference type="InterPro" id="IPR011330">
    <property type="entry name" value="Glyco_hydro/deAcase_b/a-brl"/>
</dbReference>
<sequence>MPQESRNALTVDVEDYFHVSAFEGVIRPGQWGGFDCRVAANTRRILALFDEYDLTATFFVLGWVARRHPDLVRDIAAAGHEIACHGFGHKRIRFQTPKAFRRDVAASKALLEDIAGRPVLGYRAPSYSITPETAWALDVLIEEGFAYDSSIFPIVHDLYGFPGASPHPHRIRRPAGEILEFPPTTLRLRLLGRSLALPISGGGYLRLFPACFLRWGLARVNRREGQPCVLYFHPWEIDPGQPRIPACLKSRFRHYLNLDKTEDRLRTLFEGLSFGPMGLLLAGLGPLPAISLDQSPTPARMER</sequence>
<dbReference type="InterPro" id="IPR022560">
    <property type="entry name" value="DUF3473"/>
</dbReference>
<dbReference type="GO" id="GO:0005975">
    <property type="term" value="P:carbohydrate metabolic process"/>
    <property type="evidence" value="ECO:0007669"/>
    <property type="project" value="InterPro"/>
</dbReference>
<dbReference type="SUPFAM" id="SSF88713">
    <property type="entry name" value="Glycoside hydrolase/deacetylase"/>
    <property type="match status" value="1"/>
</dbReference>
<feature type="domain" description="NodB homology" evidence="1">
    <location>
        <begin position="28"/>
        <end position="303"/>
    </location>
</feature>
<protein>
    <submittedName>
        <fullName evidence="2">Polysaccharide deactylase family protein, PEP-CTERM locus subfamily</fullName>
    </submittedName>
</protein>
<dbReference type="HOGENOM" id="CLU_066872_0_0_7"/>
<proteinExistence type="predicted"/>
<dbReference type="PROSITE" id="PS51677">
    <property type="entry name" value="NODB"/>
    <property type="match status" value="1"/>
</dbReference>
<dbReference type="PANTHER" id="PTHR47561:SF1">
    <property type="entry name" value="POLYSACCHARIDE DEACETYLASE FAMILY PROTEIN (AFU_ORTHOLOGUE AFUA_6G05030)"/>
    <property type="match status" value="1"/>
</dbReference>
<dbReference type="InterPro" id="IPR002509">
    <property type="entry name" value="NODB_dom"/>
</dbReference>
<dbReference type="Pfam" id="PF11959">
    <property type="entry name" value="DUF3473"/>
    <property type="match status" value="1"/>
</dbReference>
<dbReference type="Proteomes" id="UP000004662">
    <property type="component" value="Chromosome"/>
</dbReference>
<dbReference type="NCBIfam" id="TIGR03006">
    <property type="entry name" value="pepcterm_polyde"/>
    <property type="match status" value="1"/>
</dbReference>
<organism evidence="2 3">
    <name type="scientific">Solidesulfovibrio carbinoliphilus subsp. oakridgensis</name>
    <dbReference type="NCBI Taxonomy" id="694327"/>
    <lineage>
        <taxon>Bacteria</taxon>
        <taxon>Pseudomonadati</taxon>
        <taxon>Thermodesulfobacteriota</taxon>
        <taxon>Desulfovibrionia</taxon>
        <taxon>Desulfovibrionales</taxon>
        <taxon>Desulfovibrionaceae</taxon>
        <taxon>Solidesulfovibrio</taxon>
    </lineage>
</organism>
<evidence type="ECO:0000313" key="3">
    <source>
        <dbReference type="Proteomes" id="UP000004662"/>
    </source>
</evidence>
<gene>
    <name evidence="2" type="ORF">DFW101_0103</name>
</gene>
<evidence type="ECO:0000313" key="2">
    <source>
        <dbReference type="EMBL" id="EHJ46120.1"/>
    </source>
</evidence>
<dbReference type="Gene3D" id="3.20.20.370">
    <property type="entry name" value="Glycoside hydrolase/deacetylase"/>
    <property type="match status" value="1"/>
</dbReference>
<dbReference type="EMBL" id="CM001368">
    <property type="protein sequence ID" value="EHJ46120.1"/>
    <property type="molecule type" value="Genomic_DNA"/>
</dbReference>
<dbReference type="Pfam" id="PF01522">
    <property type="entry name" value="Polysacc_deac_1"/>
    <property type="match status" value="1"/>
</dbReference>
<dbReference type="InterPro" id="IPR045235">
    <property type="entry name" value="PuuE_HpPgdA-like"/>
</dbReference>
<dbReference type="RefSeq" id="WP_009179578.1">
    <property type="nucleotide sequence ID" value="NZ_CM001368.1"/>
</dbReference>
<keyword evidence="3" id="KW-1185">Reference proteome</keyword>
<name>G7QCG4_9BACT</name>
<dbReference type="PANTHER" id="PTHR47561">
    <property type="entry name" value="POLYSACCHARIDE DEACETYLASE FAMILY PROTEIN (AFU_ORTHOLOGUE AFUA_6G05030)"/>
    <property type="match status" value="1"/>
</dbReference>
<dbReference type="eggNOG" id="COG0726">
    <property type="taxonomic scope" value="Bacteria"/>
</dbReference>
<reference evidence="3" key="1">
    <citation type="journal article" date="2015" name="Genome Announc.">
        <title>High-Quality Draft Genome Sequence of Desulfovibrio carbinoliphilus FW-101-2B, an Organic Acid-Oxidizing Sulfate-Reducing Bacterium Isolated from Uranium(VI)-Contaminated Groundwater.</title>
        <authorList>
            <person name="Ramsay B.D."/>
            <person name="Hwang C."/>
            <person name="Woo H.L."/>
            <person name="Carroll S.L."/>
            <person name="Lucas S."/>
            <person name="Han J."/>
            <person name="Lapidus A.L."/>
            <person name="Cheng J.F."/>
            <person name="Goodwin L.A."/>
            <person name="Pitluck S."/>
            <person name="Peters L."/>
            <person name="Chertkov O."/>
            <person name="Held B."/>
            <person name="Detter J.C."/>
            <person name="Han C.S."/>
            <person name="Tapia R."/>
            <person name="Land M.L."/>
            <person name="Hauser L.J."/>
            <person name="Kyrpides N.C."/>
            <person name="Ivanova N.N."/>
            <person name="Mikhailova N."/>
            <person name="Pagani I."/>
            <person name="Woyke T."/>
            <person name="Arkin A.P."/>
            <person name="Dehal P."/>
            <person name="Chivian D."/>
            <person name="Criddle C.S."/>
            <person name="Wu W."/>
            <person name="Chakraborty R."/>
            <person name="Hazen T.C."/>
            <person name="Fields M.W."/>
        </authorList>
    </citation>
    <scope>NUCLEOTIDE SEQUENCE [LARGE SCALE GENOMIC DNA]</scope>
    <source>
        <strain evidence="3">FW-101-2B</strain>
    </source>
</reference>
<dbReference type="OrthoDB" id="5352625at2"/>
<dbReference type="InterPro" id="IPR014344">
    <property type="entry name" value="XrtA_polysacc_deacetyl"/>
</dbReference>
<accession>G7QCG4</accession>
<dbReference type="STRING" id="694327.DFW101_0103"/>
<dbReference type="GO" id="GO:0016810">
    <property type="term" value="F:hydrolase activity, acting on carbon-nitrogen (but not peptide) bonds"/>
    <property type="evidence" value="ECO:0007669"/>
    <property type="project" value="InterPro"/>
</dbReference>
<evidence type="ECO:0000259" key="1">
    <source>
        <dbReference type="PROSITE" id="PS51677"/>
    </source>
</evidence>